<dbReference type="Gene3D" id="3.40.50.2300">
    <property type="match status" value="2"/>
</dbReference>
<accession>A0A933NXU6</accession>
<dbReference type="SUPFAM" id="SSF53822">
    <property type="entry name" value="Periplasmic binding protein-like I"/>
    <property type="match status" value="1"/>
</dbReference>
<evidence type="ECO:0000256" key="2">
    <source>
        <dbReference type="ARBA" id="ARBA00022729"/>
    </source>
</evidence>
<dbReference type="PANTHER" id="PTHR30483">
    <property type="entry name" value="LEUCINE-SPECIFIC-BINDING PROTEIN"/>
    <property type="match status" value="1"/>
</dbReference>
<evidence type="ECO:0000256" key="1">
    <source>
        <dbReference type="ARBA" id="ARBA00010062"/>
    </source>
</evidence>
<comment type="similarity">
    <text evidence="1">Belongs to the leucine-binding protein family.</text>
</comment>
<dbReference type="InterPro" id="IPR028082">
    <property type="entry name" value="Peripla_BP_I"/>
</dbReference>
<organism evidence="6 7">
    <name type="scientific">Devosia nanyangense</name>
    <dbReference type="NCBI Taxonomy" id="1228055"/>
    <lineage>
        <taxon>Bacteria</taxon>
        <taxon>Pseudomonadati</taxon>
        <taxon>Pseudomonadota</taxon>
        <taxon>Alphaproteobacteria</taxon>
        <taxon>Hyphomicrobiales</taxon>
        <taxon>Devosiaceae</taxon>
        <taxon>Devosia</taxon>
    </lineage>
</organism>
<feature type="domain" description="Leucine-binding protein" evidence="5">
    <location>
        <begin position="37"/>
        <end position="387"/>
    </location>
</feature>
<sequence>MINKSTSGTGTARALAIGLVSAAALAASAGIALSQETIKLGAMTSLSGSGAALGKITETAWRLAVDEINAAGGIAGKQVELVIADTQTDPTHAVSEARRLVENEKIVAMVGPVTSQEVIPVTAVTTEAKIAEVSTAASPDLTPKAAPYHFSNSPTGVNQMIPAIKYATETLGFTKLALISDNGGMSKAAVNEIAAYMKGIGLEPVGVQEFAFKTEDMTPQLFSLRNSGAEVVLLLNSLGDDSRKMLQNRDEIGWTVPVLASLTTTNYAAGNVQILGEEAFAGVNSVQFSGMTYCPSDPVGASAFAKFAERAKAAIPDLAKMGGPAGITPFYIEPFILKAAIEGAGTTDGPAIAAWLEAHASEIDSMVGKFTASSDSHFLPSPDALVVVKAPYKQREDGLTERVDCK</sequence>
<feature type="chain" id="PRO_5037612272" evidence="4">
    <location>
        <begin position="27"/>
        <end position="406"/>
    </location>
</feature>
<keyword evidence="3" id="KW-0813">Transport</keyword>
<proteinExistence type="inferred from homology"/>
<evidence type="ECO:0000313" key="6">
    <source>
        <dbReference type="EMBL" id="MBI4921590.1"/>
    </source>
</evidence>
<evidence type="ECO:0000256" key="3">
    <source>
        <dbReference type="ARBA" id="ARBA00022970"/>
    </source>
</evidence>
<dbReference type="InterPro" id="IPR028081">
    <property type="entry name" value="Leu-bd"/>
</dbReference>
<keyword evidence="2 4" id="KW-0732">Signal</keyword>
<dbReference type="GO" id="GO:0006865">
    <property type="term" value="P:amino acid transport"/>
    <property type="evidence" value="ECO:0007669"/>
    <property type="project" value="UniProtKB-KW"/>
</dbReference>
<keyword evidence="3" id="KW-0029">Amino-acid transport</keyword>
<dbReference type="AlphaFoldDB" id="A0A933NXU6"/>
<dbReference type="EMBL" id="JACRAF010000022">
    <property type="protein sequence ID" value="MBI4921590.1"/>
    <property type="molecule type" value="Genomic_DNA"/>
</dbReference>
<protein>
    <submittedName>
        <fullName evidence="6">ABC transporter substrate-binding protein</fullName>
    </submittedName>
</protein>
<gene>
    <name evidence="6" type="ORF">HY834_07555</name>
</gene>
<dbReference type="PANTHER" id="PTHR30483:SF6">
    <property type="entry name" value="PERIPLASMIC BINDING PROTEIN OF ABC TRANSPORTER FOR NATURAL AMINO ACIDS"/>
    <property type="match status" value="1"/>
</dbReference>
<evidence type="ECO:0000313" key="7">
    <source>
        <dbReference type="Proteomes" id="UP000782610"/>
    </source>
</evidence>
<dbReference type="Pfam" id="PF13458">
    <property type="entry name" value="Peripla_BP_6"/>
    <property type="match status" value="1"/>
</dbReference>
<dbReference type="InterPro" id="IPR051010">
    <property type="entry name" value="BCAA_transport"/>
</dbReference>
<feature type="signal peptide" evidence="4">
    <location>
        <begin position="1"/>
        <end position="26"/>
    </location>
</feature>
<name>A0A933NXU6_9HYPH</name>
<dbReference type="Proteomes" id="UP000782610">
    <property type="component" value="Unassembled WGS sequence"/>
</dbReference>
<evidence type="ECO:0000256" key="4">
    <source>
        <dbReference type="SAM" id="SignalP"/>
    </source>
</evidence>
<reference evidence="6" key="1">
    <citation type="submission" date="2020-07" db="EMBL/GenBank/DDBJ databases">
        <title>Huge and variable diversity of episymbiotic CPR bacteria and DPANN archaea in groundwater ecosystems.</title>
        <authorList>
            <person name="He C.Y."/>
            <person name="Keren R."/>
            <person name="Whittaker M."/>
            <person name="Farag I.F."/>
            <person name="Doudna J."/>
            <person name="Cate J.H.D."/>
            <person name="Banfield J.F."/>
        </authorList>
    </citation>
    <scope>NUCLEOTIDE SEQUENCE</scope>
    <source>
        <strain evidence="6">NC_groundwater_1586_Pr3_B-0.1um_66_15</strain>
    </source>
</reference>
<evidence type="ECO:0000259" key="5">
    <source>
        <dbReference type="Pfam" id="PF13458"/>
    </source>
</evidence>
<comment type="caution">
    <text evidence="6">The sequence shown here is derived from an EMBL/GenBank/DDBJ whole genome shotgun (WGS) entry which is preliminary data.</text>
</comment>